<gene>
    <name evidence="10" type="primary">LOC105365526</name>
</gene>
<dbReference type="GO" id="GO:0007094">
    <property type="term" value="P:mitotic spindle assembly checkpoint signaling"/>
    <property type="evidence" value="ECO:0007669"/>
    <property type="project" value="InterPro"/>
</dbReference>
<dbReference type="RefSeq" id="XP_011502021.1">
    <property type="nucleotide sequence ID" value="XM_011503719.1"/>
</dbReference>
<evidence type="ECO:0000256" key="7">
    <source>
        <dbReference type="SAM" id="Coils"/>
    </source>
</evidence>
<dbReference type="SUPFAM" id="SSF75704">
    <property type="entry name" value="Mitotic arrest deficient-like 1, Mad1"/>
    <property type="match status" value="1"/>
</dbReference>
<keyword evidence="4" id="KW-0498">Mitosis</keyword>
<keyword evidence="9" id="KW-1185">Reference proteome</keyword>
<evidence type="ECO:0000313" key="9">
    <source>
        <dbReference type="Proteomes" id="UP000695007"/>
    </source>
</evidence>
<feature type="compositionally biased region" description="Polar residues" evidence="8">
    <location>
        <begin position="58"/>
        <end position="67"/>
    </location>
</feature>
<feature type="coiled-coil region" evidence="7">
    <location>
        <begin position="368"/>
        <end position="580"/>
    </location>
</feature>
<feature type="compositionally biased region" description="Polar residues" evidence="8">
    <location>
        <begin position="1"/>
        <end position="11"/>
    </location>
</feature>
<dbReference type="CTD" id="35954"/>
<evidence type="ECO:0000256" key="4">
    <source>
        <dbReference type="ARBA" id="ARBA00022776"/>
    </source>
</evidence>
<accession>A0AAJ7DZE5</accession>
<comment type="similarity">
    <text evidence="2">Belongs to the MAD1 family.</text>
</comment>
<protein>
    <submittedName>
        <fullName evidence="10">Mitotic spindle assembly checkpoint protein MAD1</fullName>
    </submittedName>
</protein>
<dbReference type="Proteomes" id="UP000695007">
    <property type="component" value="Unplaced"/>
</dbReference>
<dbReference type="GO" id="GO:0051315">
    <property type="term" value="P:attachment of mitotic spindle microtubules to kinetochore"/>
    <property type="evidence" value="ECO:0007669"/>
    <property type="project" value="TreeGrafter"/>
</dbReference>
<dbReference type="AlphaFoldDB" id="A0AAJ7DZE5"/>
<feature type="coiled-coil region" evidence="7">
    <location>
        <begin position="273"/>
        <end position="341"/>
    </location>
</feature>
<evidence type="ECO:0000256" key="3">
    <source>
        <dbReference type="ARBA" id="ARBA00022618"/>
    </source>
</evidence>
<evidence type="ECO:0000256" key="1">
    <source>
        <dbReference type="ARBA" id="ARBA00004123"/>
    </source>
</evidence>
<dbReference type="GO" id="GO:0000776">
    <property type="term" value="C:kinetochore"/>
    <property type="evidence" value="ECO:0007669"/>
    <property type="project" value="TreeGrafter"/>
</dbReference>
<keyword evidence="3" id="KW-0132">Cell division</keyword>
<keyword evidence="7" id="KW-0175">Coiled coil</keyword>
<dbReference type="KEGG" id="csol:105365526"/>
<dbReference type="GO" id="GO:0005635">
    <property type="term" value="C:nuclear envelope"/>
    <property type="evidence" value="ECO:0007669"/>
    <property type="project" value="TreeGrafter"/>
</dbReference>
<feature type="region of interest" description="Disordered" evidence="8">
    <location>
        <begin position="1"/>
        <end position="73"/>
    </location>
</feature>
<dbReference type="PANTHER" id="PTHR23168">
    <property type="entry name" value="MITOTIC SPINDLE ASSEMBLY CHECKPOINT PROTEIN MAD1 MITOTIC ARREST DEFICIENT-LIKE PROTEIN 1"/>
    <property type="match status" value="1"/>
</dbReference>
<feature type="coiled-coil region" evidence="7">
    <location>
        <begin position="115"/>
        <end position="239"/>
    </location>
</feature>
<sequence length="675" mass="78516">MDEQNRTNINKTIKDSYQRSSSSNILSLQRDSVRRSSIASDNDETFLETPKRQKLDDSSNGTSSHNIAESVPGSPWEWRRMRGEIIALKTRLSHQEVQQLHKVRREIEEIFQKEKKILEIQVDQDKQMIKQLELRIDVGRRTIQDAKATQNQAERELIQVKSKLEQKILALLDDNNRLSEELRGYVRNEGKTDANESNKDSEDKVAELNEKLEASNNRISELEEKLKEARSVQQKYEVQCIEVQSLKVKLQNFESEKIGWEEGKKFAQRASQANEFERELYQAREIIKSLRESIKGKLLLEEQMSSMEHRLKHTENLEKEVSQLEIQRAELLSKITEYETIGITGGPIAIRREINRLQHAEALLTADEGQLRSRVESIQRELINYQQQCEDTKKSLTETTTSHERLTRFISRLQKKMSLDSYRQQLDTYEKEITGYQSGEVSNIISERIPALERAIESYRDLVAKLESDLEAVDGGGQREECKKLREEVERLRNEFEHRALKGDFNINSRILHFKMNPAAIAEQQAEEKRKALLEEVEQLRTIVASGSHTGIPTVSSLQMQELSELQQKHELKITRLKEAFKASSHEYRQACYQLFGWRVDRTKESQYKLSSQYAESPDDYLFFIVNEDGVNMIETPFSATLTTLIERHLQRQHSVPMFLNAVQSELFDQQTVLT</sequence>
<comment type="subcellular location">
    <subcellularLocation>
        <location evidence="1">Nucleus</location>
    </subcellularLocation>
</comment>
<dbReference type="GO" id="GO:0072686">
    <property type="term" value="C:mitotic spindle"/>
    <property type="evidence" value="ECO:0007669"/>
    <property type="project" value="TreeGrafter"/>
</dbReference>
<dbReference type="GeneID" id="105365526"/>
<dbReference type="Gene3D" id="3.30.457.60">
    <property type="match status" value="1"/>
</dbReference>
<evidence type="ECO:0000256" key="6">
    <source>
        <dbReference type="ARBA" id="ARBA00023306"/>
    </source>
</evidence>
<evidence type="ECO:0000256" key="2">
    <source>
        <dbReference type="ARBA" id="ARBA00008029"/>
    </source>
</evidence>
<keyword evidence="5" id="KW-0539">Nucleus</keyword>
<evidence type="ECO:0000256" key="5">
    <source>
        <dbReference type="ARBA" id="ARBA00023242"/>
    </source>
</evidence>
<proteinExistence type="inferred from homology"/>
<feature type="compositionally biased region" description="Polar residues" evidence="8">
    <location>
        <begin position="18"/>
        <end position="40"/>
    </location>
</feature>
<dbReference type="PANTHER" id="PTHR23168:SF0">
    <property type="entry name" value="MITOTIC SPINDLE ASSEMBLY CHECKPOINT PROTEIN MAD1"/>
    <property type="match status" value="1"/>
</dbReference>
<dbReference type="GO" id="GO:0051301">
    <property type="term" value="P:cell division"/>
    <property type="evidence" value="ECO:0007669"/>
    <property type="project" value="UniProtKB-KW"/>
</dbReference>
<name>A0AAJ7DZE5_9HYME</name>
<dbReference type="Gene3D" id="1.20.5.170">
    <property type="match status" value="1"/>
</dbReference>
<evidence type="ECO:0000313" key="10">
    <source>
        <dbReference type="RefSeq" id="XP_011502021.1"/>
    </source>
</evidence>
<dbReference type="InterPro" id="IPR008672">
    <property type="entry name" value="Mad1"/>
</dbReference>
<reference evidence="10" key="1">
    <citation type="submission" date="2025-08" db="UniProtKB">
        <authorList>
            <consortium name="RefSeq"/>
        </authorList>
    </citation>
    <scope>IDENTIFICATION</scope>
</reference>
<organism evidence="9 10">
    <name type="scientific">Ceratosolen solmsi marchali</name>
    <dbReference type="NCBI Taxonomy" id="326594"/>
    <lineage>
        <taxon>Eukaryota</taxon>
        <taxon>Metazoa</taxon>
        <taxon>Ecdysozoa</taxon>
        <taxon>Arthropoda</taxon>
        <taxon>Hexapoda</taxon>
        <taxon>Insecta</taxon>
        <taxon>Pterygota</taxon>
        <taxon>Neoptera</taxon>
        <taxon>Endopterygota</taxon>
        <taxon>Hymenoptera</taxon>
        <taxon>Apocrita</taxon>
        <taxon>Proctotrupomorpha</taxon>
        <taxon>Chalcidoidea</taxon>
        <taxon>Agaonidae</taxon>
        <taxon>Agaoninae</taxon>
        <taxon>Ceratosolen</taxon>
    </lineage>
</organism>
<evidence type="ECO:0000256" key="8">
    <source>
        <dbReference type="SAM" id="MobiDB-lite"/>
    </source>
</evidence>
<keyword evidence="6" id="KW-0131">Cell cycle</keyword>
<dbReference type="Pfam" id="PF05557">
    <property type="entry name" value="MAD"/>
    <property type="match status" value="1"/>
</dbReference>
<dbReference type="Gene3D" id="6.10.250.90">
    <property type="match status" value="1"/>
</dbReference>